<dbReference type="Pfam" id="PF00595">
    <property type="entry name" value="PDZ"/>
    <property type="match status" value="1"/>
</dbReference>
<evidence type="ECO:0000313" key="3">
    <source>
        <dbReference type="Proteomes" id="UP000886611"/>
    </source>
</evidence>
<dbReference type="Gene3D" id="2.30.42.10">
    <property type="match status" value="1"/>
</dbReference>
<dbReference type="PROSITE" id="PS50106">
    <property type="entry name" value="PDZ"/>
    <property type="match status" value="1"/>
</dbReference>
<name>A0A8X7WZG0_POLSE</name>
<evidence type="ECO:0000259" key="1">
    <source>
        <dbReference type="PROSITE" id="PS50106"/>
    </source>
</evidence>
<dbReference type="PANTHER" id="PTHR23122">
    <property type="entry name" value="MEMBRANE-ASSOCIATED GUANYLATE KINASE MAGUK"/>
    <property type="match status" value="1"/>
</dbReference>
<comment type="caution">
    <text evidence="2">The sequence shown here is derived from an EMBL/GenBank/DDBJ whole genome shotgun (WGS) entry which is preliminary data.</text>
</comment>
<accession>A0A8X7WZG0</accession>
<dbReference type="InterPro" id="IPR001478">
    <property type="entry name" value="PDZ"/>
</dbReference>
<keyword evidence="3" id="KW-1185">Reference proteome</keyword>
<evidence type="ECO:0000313" key="2">
    <source>
        <dbReference type="EMBL" id="KAG2459588.1"/>
    </source>
</evidence>
<feature type="non-terminal residue" evidence="2">
    <location>
        <position position="143"/>
    </location>
</feature>
<feature type="non-terminal residue" evidence="2">
    <location>
        <position position="1"/>
    </location>
</feature>
<dbReference type="Proteomes" id="UP000886611">
    <property type="component" value="Unassembled WGS sequence"/>
</dbReference>
<dbReference type="InterPro" id="IPR050716">
    <property type="entry name" value="MAGUK"/>
</dbReference>
<dbReference type="AlphaFoldDB" id="A0A8X7WZG0"/>
<dbReference type="SUPFAM" id="SSF50156">
    <property type="entry name" value="PDZ domain-like"/>
    <property type="match status" value="1"/>
</dbReference>
<sequence>MGPTLRKSSICHSFPSQGATIKRNEVTGDIVVARIIHGGLADRSGLLHAGDTLVEVNGVGVDGLDPEQVIQILVRTSGEVTGLDGLQLGWTLTPLFSSLKAQSQGTIVFKLIPISDRPVSSQTMVRVPTMPPGHRLASWHGML</sequence>
<feature type="domain" description="PDZ" evidence="1">
    <location>
        <begin position="18"/>
        <end position="81"/>
    </location>
</feature>
<protein>
    <submittedName>
        <fullName evidence="2">MPP4 protein</fullName>
    </submittedName>
</protein>
<organism evidence="2 3">
    <name type="scientific">Polypterus senegalus</name>
    <name type="common">Senegal bichir</name>
    <dbReference type="NCBI Taxonomy" id="55291"/>
    <lineage>
        <taxon>Eukaryota</taxon>
        <taxon>Metazoa</taxon>
        <taxon>Chordata</taxon>
        <taxon>Craniata</taxon>
        <taxon>Vertebrata</taxon>
        <taxon>Euteleostomi</taxon>
        <taxon>Actinopterygii</taxon>
        <taxon>Polypteriformes</taxon>
        <taxon>Polypteridae</taxon>
        <taxon>Polypterus</taxon>
    </lineage>
</organism>
<dbReference type="EMBL" id="JAATIS010005477">
    <property type="protein sequence ID" value="KAG2459588.1"/>
    <property type="molecule type" value="Genomic_DNA"/>
</dbReference>
<gene>
    <name evidence="2" type="primary">Mpp4_1</name>
    <name evidence="2" type="ORF">GTO96_0020049</name>
</gene>
<dbReference type="InterPro" id="IPR036034">
    <property type="entry name" value="PDZ_sf"/>
</dbReference>
<dbReference type="SMART" id="SM00228">
    <property type="entry name" value="PDZ"/>
    <property type="match status" value="1"/>
</dbReference>
<proteinExistence type="predicted"/>
<reference evidence="2 3" key="1">
    <citation type="journal article" date="2021" name="Cell">
        <title>Tracing the genetic footprints of vertebrate landing in non-teleost ray-finned fishes.</title>
        <authorList>
            <person name="Bi X."/>
            <person name="Wang K."/>
            <person name="Yang L."/>
            <person name="Pan H."/>
            <person name="Jiang H."/>
            <person name="Wei Q."/>
            <person name="Fang M."/>
            <person name="Yu H."/>
            <person name="Zhu C."/>
            <person name="Cai Y."/>
            <person name="He Y."/>
            <person name="Gan X."/>
            <person name="Zeng H."/>
            <person name="Yu D."/>
            <person name="Zhu Y."/>
            <person name="Jiang H."/>
            <person name="Qiu Q."/>
            <person name="Yang H."/>
            <person name="Zhang Y.E."/>
            <person name="Wang W."/>
            <person name="Zhu M."/>
            <person name="He S."/>
            <person name="Zhang G."/>
        </authorList>
    </citation>
    <scope>NUCLEOTIDE SEQUENCE [LARGE SCALE GENOMIC DNA]</scope>
    <source>
        <strain evidence="2">Bchr_013</strain>
    </source>
</reference>